<dbReference type="AlphaFoldDB" id="A0A1I0K0F6"/>
<dbReference type="InterPro" id="IPR052949">
    <property type="entry name" value="PA_immunity-related"/>
</dbReference>
<keyword evidence="2" id="KW-1185">Reference proteome</keyword>
<dbReference type="EMBL" id="FOIM01000040">
    <property type="protein sequence ID" value="SEU16665.1"/>
    <property type="molecule type" value="Genomic_DNA"/>
</dbReference>
<dbReference type="RefSeq" id="WP_092370572.1">
    <property type="nucleotide sequence ID" value="NZ_DAINWJ010000053.1"/>
</dbReference>
<accession>A0A1I0K0F6</accession>
<dbReference type="PANTHER" id="PTHR42999">
    <property type="entry name" value="ANTIBIOTIC RESISTANCE PROTEIN MCBG"/>
    <property type="match status" value="1"/>
</dbReference>
<evidence type="ECO:0000313" key="2">
    <source>
        <dbReference type="Proteomes" id="UP000198508"/>
    </source>
</evidence>
<protein>
    <submittedName>
        <fullName evidence="1">Uncharacterized protein YjbI, contains pentapeptide repeats</fullName>
    </submittedName>
</protein>
<dbReference type="Proteomes" id="UP000198508">
    <property type="component" value="Unassembled WGS sequence"/>
</dbReference>
<dbReference type="Pfam" id="PF00805">
    <property type="entry name" value="Pentapeptide"/>
    <property type="match status" value="1"/>
</dbReference>
<dbReference type="GeneID" id="93281094"/>
<evidence type="ECO:0000313" key="1">
    <source>
        <dbReference type="EMBL" id="SEU16665.1"/>
    </source>
</evidence>
<reference evidence="2" key="1">
    <citation type="submission" date="2016-10" db="EMBL/GenBank/DDBJ databases">
        <authorList>
            <person name="Varghese N."/>
            <person name="Submissions S."/>
        </authorList>
    </citation>
    <scope>NUCLEOTIDE SEQUENCE [LARGE SCALE GENOMIC DNA]</scope>
    <source>
        <strain evidence="2">NLAE-zl-G277</strain>
    </source>
</reference>
<name>A0A1I0K0F6_9FIRM</name>
<dbReference type="PANTHER" id="PTHR42999:SF1">
    <property type="entry name" value="PENTAPEPTIDE REPEAT-CONTAINING PROTEIN"/>
    <property type="match status" value="1"/>
</dbReference>
<dbReference type="STRING" id="460384.SAMN05216313_14027"/>
<dbReference type="Gene3D" id="2.160.20.80">
    <property type="entry name" value="E3 ubiquitin-protein ligase SopA"/>
    <property type="match status" value="1"/>
</dbReference>
<dbReference type="SUPFAM" id="SSF141571">
    <property type="entry name" value="Pentapeptide repeat-like"/>
    <property type="match status" value="1"/>
</dbReference>
<dbReference type="InterPro" id="IPR001646">
    <property type="entry name" value="5peptide_repeat"/>
</dbReference>
<organism evidence="1 2">
    <name type="scientific">Enterocloster lavalensis</name>
    <dbReference type="NCBI Taxonomy" id="460384"/>
    <lineage>
        <taxon>Bacteria</taxon>
        <taxon>Bacillati</taxon>
        <taxon>Bacillota</taxon>
        <taxon>Clostridia</taxon>
        <taxon>Lachnospirales</taxon>
        <taxon>Lachnospiraceae</taxon>
        <taxon>Enterocloster</taxon>
    </lineage>
</organism>
<sequence>MAAERVTGPWLSREPETASRGLDYLLDCVRQEECVRDLRFSGLAAGEESLRLLAAAQCRFVNCSFQSCFFEQSSFVDTVFQSCDFSNCDFSDSFFNRCEFKSCKGLGTKFAGSTIKNLTLDGSAMDFANFDACRLERVCISDSRLKGAVFSQCRVKDVYWDRVDLTGASFFRTPLRAMDFTTSQIDGLVLSDSCEELRGLTVDLYQAAELSKRLGLMIK</sequence>
<proteinExistence type="predicted"/>
<gene>
    <name evidence="1" type="ORF">SAMN05216313_14027</name>
</gene>